<name>V4AWV4_LOTGI</name>
<keyword evidence="5 7" id="KW-0472">Membrane</keyword>
<feature type="transmembrane region" description="Helical" evidence="7">
    <location>
        <begin position="34"/>
        <end position="52"/>
    </location>
</feature>
<feature type="binding site" evidence="6">
    <location>
        <position position="238"/>
    </location>
    <ligand>
        <name>Zn(2+)</name>
        <dbReference type="ChEBI" id="CHEBI:29105"/>
    </ligand>
</feature>
<keyword evidence="3 7" id="KW-0812">Transmembrane</keyword>
<proteinExistence type="inferred from homology"/>
<dbReference type="Proteomes" id="UP000030746">
    <property type="component" value="Unassembled WGS sequence"/>
</dbReference>
<evidence type="ECO:0000256" key="4">
    <source>
        <dbReference type="ARBA" id="ARBA00022989"/>
    </source>
</evidence>
<feature type="transmembrane region" description="Helical" evidence="7">
    <location>
        <begin position="163"/>
        <end position="184"/>
    </location>
</feature>
<dbReference type="GO" id="GO:0016020">
    <property type="term" value="C:membrane"/>
    <property type="evidence" value="ECO:0007669"/>
    <property type="project" value="UniProtKB-SubCell"/>
</dbReference>
<accession>V4AWV4</accession>
<keyword evidence="4 7" id="KW-1133">Transmembrane helix</keyword>
<dbReference type="HOGENOM" id="CLU_052356_2_0_1"/>
<evidence type="ECO:0000256" key="3">
    <source>
        <dbReference type="ARBA" id="ARBA00022692"/>
    </source>
</evidence>
<dbReference type="InterPro" id="IPR004254">
    <property type="entry name" value="AdipoR/HlyIII-related"/>
</dbReference>
<feature type="non-terminal residue" evidence="8">
    <location>
        <position position="1"/>
    </location>
</feature>
<evidence type="ECO:0000256" key="1">
    <source>
        <dbReference type="ARBA" id="ARBA00004141"/>
    </source>
</evidence>
<feature type="transmembrane region" description="Helical" evidence="7">
    <location>
        <begin position="196"/>
        <end position="216"/>
    </location>
</feature>
<keyword evidence="6" id="KW-0862">Zinc</keyword>
<reference evidence="8 9" key="1">
    <citation type="journal article" date="2013" name="Nature">
        <title>Insights into bilaterian evolution from three spiralian genomes.</title>
        <authorList>
            <person name="Simakov O."/>
            <person name="Marletaz F."/>
            <person name="Cho S.J."/>
            <person name="Edsinger-Gonzales E."/>
            <person name="Havlak P."/>
            <person name="Hellsten U."/>
            <person name="Kuo D.H."/>
            <person name="Larsson T."/>
            <person name="Lv J."/>
            <person name="Arendt D."/>
            <person name="Savage R."/>
            <person name="Osoegawa K."/>
            <person name="de Jong P."/>
            <person name="Grimwood J."/>
            <person name="Chapman J.A."/>
            <person name="Shapiro H."/>
            <person name="Aerts A."/>
            <person name="Otillar R.P."/>
            <person name="Terry A.Y."/>
            <person name="Boore J.L."/>
            <person name="Grigoriev I.V."/>
            <person name="Lindberg D.R."/>
            <person name="Seaver E.C."/>
            <person name="Weisblat D.A."/>
            <person name="Putnam N.H."/>
            <person name="Rokhsar D.S."/>
        </authorList>
    </citation>
    <scope>NUCLEOTIDE SEQUENCE [LARGE SCALE GENOMIC DNA]</scope>
</reference>
<dbReference type="PANTHER" id="PTHR20855">
    <property type="entry name" value="ADIPOR/PROGESTIN RECEPTOR-RELATED"/>
    <property type="match status" value="1"/>
</dbReference>
<dbReference type="GeneID" id="20252140"/>
<feature type="transmembrane region" description="Helical" evidence="7">
    <location>
        <begin position="132"/>
        <end position="157"/>
    </location>
</feature>
<evidence type="ECO:0000313" key="9">
    <source>
        <dbReference type="Proteomes" id="UP000030746"/>
    </source>
</evidence>
<evidence type="ECO:0000256" key="5">
    <source>
        <dbReference type="ARBA" id="ARBA00023136"/>
    </source>
</evidence>
<dbReference type="OrthoDB" id="535992at2759"/>
<feature type="transmembrane region" description="Helical" evidence="7">
    <location>
        <begin position="64"/>
        <end position="86"/>
    </location>
</feature>
<dbReference type="KEGG" id="lgi:LOTGIDRAFT_74595"/>
<dbReference type="EMBL" id="KB200329">
    <property type="protein sequence ID" value="ESP01993.1"/>
    <property type="molecule type" value="Genomic_DNA"/>
</dbReference>
<dbReference type="AlphaFoldDB" id="V4AWV4"/>
<protein>
    <submittedName>
        <fullName evidence="8">Uncharacterized protein</fullName>
    </submittedName>
</protein>
<comment type="subcellular location">
    <subcellularLocation>
        <location evidence="1">Membrane</location>
        <topology evidence="1">Multi-pass membrane protein</topology>
    </subcellularLocation>
</comment>
<sequence>FREPYILRGYRLTNKPWHYYLVSLFNWHNETINIWTHLLSFIYIVLHIINLCEKYDVMNTSEGAVVLGYSFGALSLTSFSTIAHLFHSKSLRHHYEFFMLDYFGVSLYSLGCGILTIYRFCPENSFQILQTFYLPLHLILCYNNFLSISTAKLYFFGVIRKCLTVSACLLSTISMLYPLLCTYYECFNDTACHISSLNHLGLMYVFLFLSTVAYLAHQPEMSNLGMCDIVGHSHQWFHVFVFCTILAQYNAMEKEIDLNK</sequence>
<feature type="binding site" evidence="6">
    <location>
        <position position="234"/>
    </location>
    <ligand>
        <name>Zn(2+)</name>
        <dbReference type="ChEBI" id="CHEBI:29105"/>
    </ligand>
</feature>
<dbReference type="OMA" id="TIVMERM"/>
<dbReference type="PANTHER" id="PTHR20855:SF92">
    <property type="entry name" value="PROGESTIN AND ADIPOQ RECEPTOR FAMILY MEMBER 3-LIKE"/>
    <property type="match status" value="1"/>
</dbReference>
<dbReference type="GO" id="GO:0046872">
    <property type="term" value="F:metal ion binding"/>
    <property type="evidence" value="ECO:0007669"/>
    <property type="project" value="UniProtKB-KW"/>
</dbReference>
<feature type="non-terminal residue" evidence="8">
    <location>
        <position position="260"/>
    </location>
</feature>
<comment type="similarity">
    <text evidence="2">Belongs to the ADIPOR family.</text>
</comment>
<dbReference type="Pfam" id="PF03006">
    <property type="entry name" value="HlyIII"/>
    <property type="match status" value="1"/>
</dbReference>
<evidence type="ECO:0000256" key="6">
    <source>
        <dbReference type="PIRSR" id="PIRSR604254-1"/>
    </source>
</evidence>
<dbReference type="RefSeq" id="XP_009047151.1">
    <property type="nucleotide sequence ID" value="XM_009048903.1"/>
</dbReference>
<dbReference type="CTD" id="20252140"/>
<keyword evidence="6" id="KW-0479">Metal-binding</keyword>
<dbReference type="GO" id="GO:0038023">
    <property type="term" value="F:signaling receptor activity"/>
    <property type="evidence" value="ECO:0007669"/>
    <property type="project" value="TreeGrafter"/>
</dbReference>
<evidence type="ECO:0000313" key="8">
    <source>
        <dbReference type="EMBL" id="ESP01993.1"/>
    </source>
</evidence>
<feature type="transmembrane region" description="Helical" evidence="7">
    <location>
        <begin position="98"/>
        <end position="120"/>
    </location>
</feature>
<gene>
    <name evidence="8" type="ORF">LOTGIDRAFT_74595</name>
</gene>
<evidence type="ECO:0000256" key="7">
    <source>
        <dbReference type="SAM" id="Phobius"/>
    </source>
</evidence>
<evidence type="ECO:0000256" key="2">
    <source>
        <dbReference type="ARBA" id="ARBA00007018"/>
    </source>
</evidence>
<feature type="binding site" evidence="6">
    <location>
        <position position="84"/>
    </location>
    <ligand>
        <name>Zn(2+)</name>
        <dbReference type="ChEBI" id="CHEBI:29105"/>
    </ligand>
</feature>
<organism evidence="8 9">
    <name type="scientific">Lottia gigantea</name>
    <name type="common">Giant owl limpet</name>
    <dbReference type="NCBI Taxonomy" id="225164"/>
    <lineage>
        <taxon>Eukaryota</taxon>
        <taxon>Metazoa</taxon>
        <taxon>Spiralia</taxon>
        <taxon>Lophotrochozoa</taxon>
        <taxon>Mollusca</taxon>
        <taxon>Gastropoda</taxon>
        <taxon>Patellogastropoda</taxon>
        <taxon>Lottioidea</taxon>
        <taxon>Lottiidae</taxon>
        <taxon>Lottia</taxon>
    </lineage>
</organism>
<keyword evidence="9" id="KW-1185">Reference proteome</keyword>